<dbReference type="GO" id="GO:0004300">
    <property type="term" value="F:enoyl-CoA hydratase activity"/>
    <property type="evidence" value="ECO:0007669"/>
    <property type="project" value="UniProtKB-EC"/>
</dbReference>
<dbReference type="Gene3D" id="1.10.12.10">
    <property type="entry name" value="Lyase 2-enoyl-coa Hydratase, Chain A, domain 2"/>
    <property type="match status" value="1"/>
</dbReference>
<comment type="similarity">
    <text evidence="1 3">Belongs to the enoyl-CoA hydratase/isomerase family.</text>
</comment>
<dbReference type="PANTHER" id="PTHR11941:SF54">
    <property type="entry name" value="ENOYL-COA HYDRATASE, MITOCHONDRIAL"/>
    <property type="match status" value="1"/>
</dbReference>
<protein>
    <submittedName>
        <fullName evidence="4">Enoyl-CoA hydratase</fullName>
        <ecNumber evidence="4">4.2.1.17</ecNumber>
    </submittedName>
</protein>
<dbReference type="RefSeq" id="WP_035261665.1">
    <property type="nucleotide sequence ID" value="NZ_JFKE01000008.1"/>
</dbReference>
<dbReference type="EC" id="4.2.1.17" evidence="4"/>
<dbReference type="FunFam" id="3.90.226.10:FF:000009">
    <property type="entry name" value="Carnitinyl-CoA dehydratase"/>
    <property type="match status" value="1"/>
</dbReference>
<keyword evidence="2 4" id="KW-0456">Lyase</keyword>
<dbReference type="GO" id="GO:0006635">
    <property type="term" value="P:fatty acid beta-oxidation"/>
    <property type="evidence" value="ECO:0007669"/>
    <property type="project" value="TreeGrafter"/>
</dbReference>
<evidence type="ECO:0000256" key="3">
    <source>
        <dbReference type="RuleBase" id="RU003707"/>
    </source>
</evidence>
<dbReference type="Proteomes" id="UP000026249">
    <property type="component" value="Unassembled WGS sequence"/>
</dbReference>
<reference evidence="4 5" key="1">
    <citation type="submission" date="2014-03" db="EMBL/GenBank/DDBJ databases">
        <title>Draft Genome Sequence of Actibacterium mucosum KCTC 23349, a Marine Alphaproteobacterium with Complex Ionic Requirements Isolated from Mediterranean Seawater at Malvarrosa Beach, Valencia, Spain.</title>
        <authorList>
            <person name="Arahal D.R."/>
            <person name="Shao Z."/>
            <person name="Lai Q."/>
            <person name="Pujalte M.J."/>
        </authorList>
    </citation>
    <scope>NUCLEOTIDE SEQUENCE [LARGE SCALE GENOMIC DNA]</scope>
    <source>
        <strain evidence="4 5">KCTC 23349</strain>
    </source>
</reference>
<dbReference type="FunFam" id="1.10.12.10:FF:000001">
    <property type="entry name" value="Probable enoyl-CoA hydratase, mitochondrial"/>
    <property type="match status" value="1"/>
</dbReference>
<gene>
    <name evidence="4" type="ORF">ACMU_18270</name>
</gene>
<evidence type="ECO:0000313" key="4">
    <source>
        <dbReference type="EMBL" id="KAJ54373.1"/>
    </source>
</evidence>
<dbReference type="InterPro" id="IPR018376">
    <property type="entry name" value="Enoyl-CoA_hyd/isom_CS"/>
</dbReference>
<dbReference type="Gene3D" id="3.90.226.10">
    <property type="entry name" value="2-enoyl-CoA Hydratase, Chain A, domain 1"/>
    <property type="match status" value="1"/>
</dbReference>
<keyword evidence="5" id="KW-1185">Reference proteome</keyword>
<dbReference type="STRING" id="1454373.ACMU_18270"/>
<comment type="caution">
    <text evidence="4">The sequence shown here is derived from an EMBL/GenBank/DDBJ whole genome shotgun (WGS) entry which is preliminary data.</text>
</comment>
<dbReference type="EMBL" id="JFKE01000008">
    <property type="protein sequence ID" value="KAJ54373.1"/>
    <property type="molecule type" value="Genomic_DNA"/>
</dbReference>
<dbReference type="Pfam" id="PF00378">
    <property type="entry name" value="ECH_1"/>
    <property type="match status" value="1"/>
</dbReference>
<sequence length="259" mass="27525">MNVVDVTTEGRVGVLTLNRPGALNALNMQMLDEITVALDRFEADPRIGAVLVRGSARAFSAGADIKESQPRRFPQVFVENWQAGWSRVADCRLPMVAAVNGYALGGGCELAMSCDLVIAGQTAKFGQPEVTLGVIPGMGGTQRLTRAVGKAKAADLLMTARMMDADEAERAGLVSRIVPDAQVDDTAMAAAQTIAGFGRTTMQLLKETLNAAFETPLAEGLRVEKLAFHSCFATPEQAEGMAAFAAKRAANFHHEETEA</sequence>
<organism evidence="4 5">
    <name type="scientific">Actibacterium mucosum KCTC 23349</name>
    <dbReference type="NCBI Taxonomy" id="1454373"/>
    <lineage>
        <taxon>Bacteria</taxon>
        <taxon>Pseudomonadati</taxon>
        <taxon>Pseudomonadota</taxon>
        <taxon>Alphaproteobacteria</taxon>
        <taxon>Rhodobacterales</taxon>
        <taxon>Roseobacteraceae</taxon>
        <taxon>Actibacterium</taxon>
    </lineage>
</organism>
<evidence type="ECO:0000256" key="1">
    <source>
        <dbReference type="ARBA" id="ARBA00005254"/>
    </source>
</evidence>
<dbReference type="InterPro" id="IPR014748">
    <property type="entry name" value="Enoyl-CoA_hydra_C"/>
</dbReference>
<dbReference type="InterPro" id="IPR001753">
    <property type="entry name" value="Enoyl-CoA_hydra/iso"/>
</dbReference>
<dbReference type="AlphaFoldDB" id="A0A037ZFJ8"/>
<dbReference type="PANTHER" id="PTHR11941">
    <property type="entry name" value="ENOYL-COA HYDRATASE-RELATED"/>
    <property type="match status" value="1"/>
</dbReference>
<proteinExistence type="inferred from homology"/>
<dbReference type="CDD" id="cd06558">
    <property type="entry name" value="crotonase-like"/>
    <property type="match status" value="1"/>
</dbReference>
<evidence type="ECO:0000256" key="2">
    <source>
        <dbReference type="ARBA" id="ARBA00023239"/>
    </source>
</evidence>
<dbReference type="SUPFAM" id="SSF52096">
    <property type="entry name" value="ClpP/crotonase"/>
    <property type="match status" value="1"/>
</dbReference>
<accession>A0A037ZFJ8</accession>
<dbReference type="InterPro" id="IPR029045">
    <property type="entry name" value="ClpP/crotonase-like_dom_sf"/>
</dbReference>
<name>A0A037ZFJ8_9RHOB</name>
<evidence type="ECO:0000313" key="5">
    <source>
        <dbReference type="Proteomes" id="UP000026249"/>
    </source>
</evidence>
<dbReference type="PROSITE" id="PS00166">
    <property type="entry name" value="ENOYL_COA_HYDRATASE"/>
    <property type="match status" value="1"/>
</dbReference>
<dbReference type="OrthoDB" id="9775794at2"/>